<evidence type="ECO:0000256" key="2">
    <source>
        <dbReference type="ARBA" id="ARBA00022803"/>
    </source>
</evidence>
<evidence type="ECO:0000256" key="1">
    <source>
        <dbReference type="ARBA" id="ARBA00022737"/>
    </source>
</evidence>
<dbReference type="EMBL" id="CAJJDN010000009">
    <property type="protein sequence ID" value="CAD8055643.1"/>
    <property type="molecule type" value="Genomic_DNA"/>
</dbReference>
<dbReference type="SMART" id="SM00028">
    <property type="entry name" value="TPR"/>
    <property type="match status" value="5"/>
</dbReference>
<gene>
    <name evidence="3" type="ORF">PSON_ATCC_30995.1.T0090347</name>
</gene>
<accession>A0A8S1KNS8</accession>
<keyword evidence="1" id="KW-0677">Repeat</keyword>
<organism evidence="3 4">
    <name type="scientific">Paramecium sonneborni</name>
    <dbReference type="NCBI Taxonomy" id="65129"/>
    <lineage>
        <taxon>Eukaryota</taxon>
        <taxon>Sar</taxon>
        <taxon>Alveolata</taxon>
        <taxon>Ciliophora</taxon>
        <taxon>Intramacronucleata</taxon>
        <taxon>Oligohymenophorea</taxon>
        <taxon>Peniculida</taxon>
        <taxon>Parameciidae</taxon>
        <taxon>Paramecium</taxon>
    </lineage>
</organism>
<name>A0A8S1KNS8_9CILI</name>
<reference evidence="3" key="1">
    <citation type="submission" date="2021-01" db="EMBL/GenBank/DDBJ databases">
        <authorList>
            <consortium name="Genoscope - CEA"/>
            <person name="William W."/>
        </authorList>
    </citation>
    <scope>NUCLEOTIDE SEQUENCE</scope>
</reference>
<dbReference type="PANTHER" id="PTHR44943:SF4">
    <property type="entry name" value="TPR REPEAT-CONTAINING PROTEIN MJ0798"/>
    <property type="match status" value="1"/>
</dbReference>
<protein>
    <recommendedName>
        <fullName evidence="5">Tetratricopeptide repeat protein</fullName>
    </recommendedName>
</protein>
<dbReference type="AlphaFoldDB" id="A0A8S1KNS8"/>
<evidence type="ECO:0008006" key="5">
    <source>
        <dbReference type="Google" id="ProtNLM"/>
    </source>
</evidence>
<keyword evidence="2" id="KW-0802">TPR repeat</keyword>
<proteinExistence type="predicted"/>
<dbReference type="InterPro" id="IPR019734">
    <property type="entry name" value="TPR_rpt"/>
</dbReference>
<sequence>MIIQDQFNQVQLKHYEEKTIELRRMERHLEIIQLWDDVISMNKNNFEFYIAKANSLRNQYRFNDVILCWDYGILNNKNDIRYYSEKANCLEKQDRYQDAICCWEDAILINQQDIQFKIRLLKLLEKQKMFRKIIEKCDIFLKEEQNSLITIEYYRKKGNALKRLEQWKDVIEICNVGISLFPEDVQLYLEKTDALQQMSFYQQILECWDFGIVKNKNNIEFYKFKCRALEKQGYLDEIIEVWDHGISNNLNNIAFYKSKTQALNDQDYIQEIIDCWDFGIANNTNNQFFLQEKISALKQQQRWKEAIDCCNQAIEIFQDKIHFLIEKSFQLKFYQSKEKYQKLFKHAILEQNLIKKKFNFINQKVAKHAFIIQFLHQRNWGIFKNQLNFLIKLLIFHKMNKNFANSIQKKVQLKLIKQQVQLLKKSKKYDDAILCCNKAILQFPNDIFFFKEKASILHLINKFDELLETWDQGVKNNMHNLQFYEEKCNFFIFLIIANFLKQQNNLNQEDKFKMIIDFWNQGIEANPNDINFYEQLCKIVYFKIQSRYQYHAIYQLKLIIAGIKEFRKIRIIFYFIEDQAYINLITFLAQSLESLKDNQGIIDCWERGVQENQNSIEFQQEKLFALQSQERNQEIVQFTDELLLNNQSYQLFHGARGNALFNLKRFYEAICSWNNVQKMQIYENENMMSQNIGIYFIQFLGECLQKLKQFRKAINYYRLNDFQRFKRLQKFL</sequence>
<dbReference type="InterPro" id="IPR051685">
    <property type="entry name" value="Ycf3/AcsC/BcsC/TPR_MFPF"/>
</dbReference>
<evidence type="ECO:0000313" key="3">
    <source>
        <dbReference type="EMBL" id="CAD8055643.1"/>
    </source>
</evidence>
<evidence type="ECO:0000313" key="4">
    <source>
        <dbReference type="Proteomes" id="UP000692954"/>
    </source>
</evidence>
<keyword evidence="4" id="KW-1185">Reference proteome</keyword>
<comment type="caution">
    <text evidence="3">The sequence shown here is derived from an EMBL/GenBank/DDBJ whole genome shotgun (WGS) entry which is preliminary data.</text>
</comment>
<dbReference type="Proteomes" id="UP000692954">
    <property type="component" value="Unassembled WGS sequence"/>
</dbReference>
<dbReference type="PANTHER" id="PTHR44943">
    <property type="entry name" value="CELLULOSE SYNTHASE OPERON PROTEIN C"/>
    <property type="match status" value="1"/>
</dbReference>